<dbReference type="HOGENOM" id="CLU_074555_1_0_5"/>
<dbReference type="RefSeq" id="WP_011474332.1">
    <property type="nucleotide sequence ID" value="NC_007925.1"/>
</dbReference>
<dbReference type="KEGG" id="rpc:RPC_3924"/>
<proteinExistence type="predicted"/>
<dbReference type="STRING" id="316056.RPC_3924"/>
<dbReference type="eggNOG" id="COG5654">
    <property type="taxonomic scope" value="Bacteria"/>
</dbReference>
<name>Q20ZI6_RHOPB</name>
<gene>
    <name evidence="2" type="ordered locus">RPC_3924</name>
</gene>
<dbReference type="InterPro" id="IPR014914">
    <property type="entry name" value="RES_dom"/>
</dbReference>
<accession>Q20ZI6</accession>
<feature type="domain" description="RES" evidence="1">
    <location>
        <begin position="81"/>
        <end position="212"/>
    </location>
</feature>
<protein>
    <recommendedName>
        <fullName evidence="1">RES domain-containing protein</fullName>
    </recommendedName>
</protein>
<reference evidence="2" key="1">
    <citation type="submission" date="2006-03" db="EMBL/GenBank/DDBJ databases">
        <title>Complete sequence of Rhodopseudomonas palustris BisB18.</title>
        <authorList>
            <consortium name="US DOE Joint Genome Institute"/>
            <person name="Copeland A."/>
            <person name="Lucas S."/>
            <person name="Lapidus A."/>
            <person name="Barry K."/>
            <person name="Detter J.C."/>
            <person name="Glavina del Rio T."/>
            <person name="Hammon N."/>
            <person name="Israni S."/>
            <person name="Dalin E."/>
            <person name="Tice H."/>
            <person name="Pitluck S."/>
            <person name="Chain P."/>
            <person name="Malfatti S."/>
            <person name="Shin M."/>
            <person name="Vergez L."/>
            <person name="Schmutz J."/>
            <person name="Larimer F."/>
            <person name="Land M."/>
            <person name="Hauser L."/>
            <person name="Pelletier D.A."/>
            <person name="Kyrpides N."/>
            <person name="Anderson I."/>
            <person name="Oda Y."/>
            <person name="Harwood C.S."/>
            <person name="Richardson P."/>
        </authorList>
    </citation>
    <scope>NUCLEOTIDE SEQUENCE [LARGE SCALE GENOMIC DNA]</scope>
    <source>
        <strain evidence="2">BisB18</strain>
    </source>
</reference>
<dbReference type="EMBL" id="CP000301">
    <property type="protein sequence ID" value="ABD89450.1"/>
    <property type="molecule type" value="Genomic_DNA"/>
</dbReference>
<organism evidence="2">
    <name type="scientific">Rhodopseudomonas palustris (strain BisB18)</name>
    <dbReference type="NCBI Taxonomy" id="316056"/>
    <lineage>
        <taxon>Bacteria</taxon>
        <taxon>Pseudomonadati</taxon>
        <taxon>Pseudomonadota</taxon>
        <taxon>Alphaproteobacteria</taxon>
        <taxon>Hyphomicrobiales</taxon>
        <taxon>Nitrobacteraceae</taxon>
        <taxon>Rhodopseudomonas</taxon>
    </lineage>
</organism>
<dbReference type="Pfam" id="PF08808">
    <property type="entry name" value="RES"/>
    <property type="match status" value="1"/>
</dbReference>
<dbReference type="AlphaFoldDB" id="Q20ZI6"/>
<sequence>MNAVATTVELTQRETVRLISTGRLKDPVLLPLAANHGALEDLAALESVTNARLQAQETGLPNLNPRELVFGRAGYTFINAAFTHTRPGGNRFNDDSRGAWYCAVEAETALGEVSYHLTRELEAISRYENVTDYAELIADFFGPFHDLRNADFTDDPVLHTDPAIAYPAGQSLAKRLRGEAASNGVIYPSIRHSGGTCLAAFRPDLVQNLRQGGIWRLEWQGAPTPTVTRQSQ</sequence>
<evidence type="ECO:0000259" key="1">
    <source>
        <dbReference type="SMART" id="SM00953"/>
    </source>
</evidence>
<evidence type="ECO:0000313" key="2">
    <source>
        <dbReference type="EMBL" id="ABD89450.1"/>
    </source>
</evidence>
<dbReference type="SMART" id="SM00953">
    <property type="entry name" value="RES"/>
    <property type="match status" value="1"/>
</dbReference>